<reference evidence="3" key="1">
    <citation type="journal article" date="2019" name="J. Bacteriol.">
        <title>A Mutagenic Screen Identifies a TonB-Dependent Receptor Required for the Lanthanide Metal Switch in the Type I Methanotroph 'Methylotuvimicrobium buryatense' 5GB1C.</title>
        <authorList>
            <person name="Groom J.D."/>
            <person name="Ford S.M."/>
            <person name="Pesesky M.W."/>
            <person name="Lidstrom M.E."/>
        </authorList>
    </citation>
    <scope>NUCLEOTIDE SEQUENCE [LARGE SCALE GENOMIC DNA]</scope>
    <source>
        <strain evidence="3">5GB1C</strain>
    </source>
</reference>
<sequence length="47" mass="5376">MYIKQTLEDLQLDRDGLSTQQAQERLNTSGPNRLPSSQRGGLYFVFC</sequence>
<evidence type="ECO:0000313" key="2">
    <source>
        <dbReference type="EMBL" id="QCW84241.1"/>
    </source>
</evidence>
<dbReference type="GO" id="GO:0022857">
    <property type="term" value="F:transmembrane transporter activity"/>
    <property type="evidence" value="ECO:0007669"/>
    <property type="project" value="UniProtKB-ARBA"/>
</dbReference>
<protein>
    <recommendedName>
        <fullName evidence="1">Cation-transporting P-type ATPase N-terminal domain-containing protein</fullName>
    </recommendedName>
</protein>
<name>A0A4P9UV05_METBY</name>
<accession>A0A4P9UV05</accession>
<dbReference type="InterPro" id="IPR023298">
    <property type="entry name" value="ATPase_P-typ_TM_dom_sf"/>
</dbReference>
<dbReference type="Proteomes" id="UP000305881">
    <property type="component" value="Chromosome"/>
</dbReference>
<proteinExistence type="predicted"/>
<feature type="domain" description="Cation-transporting P-type ATPase N-terminal" evidence="1">
    <location>
        <begin position="4"/>
        <end position="46"/>
    </location>
</feature>
<dbReference type="EMBL" id="CP035467">
    <property type="protein sequence ID" value="QCW84241.1"/>
    <property type="molecule type" value="Genomic_DNA"/>
</dbReference>
<evidence type="ECO:0000259" key="1">
    <source>
        <dbReference type="Pfam" id="PF00690"/>
    </source>
</evidence>
<dbReference type="Pfam" id="PF00690">
    <property type="entry name" value="Cation_ATPase_N"/>
    <property type="match status" value="1"/>
</dbReference>
<dbReference type="OrthoDB" id="9886558at2"/>
<evidence type="ECO:0000313" key="3">
    <source>
        <dbReference type="Proteomes" id="UP000305881"/>
    </source>
</evidence>
<dbReference type="SUPFAM" id="SSF81665">
    <property type="entry name" value="Calcium ATPase, transmembrane domain M"/>
    <property type="match status" value="1"/>
</dbReference>
<dbReference type="InterPro" id="IPR004014">
    <property type="entry name" value="ATPase_P-typ_cation-transptr_N"/>
</dbReference>
<organism evidence="2 3">
    <name type="scientific">Methylotuvimicrobium buryatense</name>
    <name type="common">Methylomicrobium buryatense</name>
    <dbReference type="NCBI Taxonomy" id="95641"/>
    <lineage>
        <taxon>Bacteria</taxon>
        <taxon>Pseudomonadati</taxon>
        <taxon>Pseudomonadota</taxon>
        <taxon>Gammaproteobacteria</taxon>
        <taxon>Methylococcales</taxon>
        <taxon>Methylococcaceae</taxon>
        <taxon>Methylotuvimicrobium</taxon>
    </lineage>
</organism>
<dbReference type="RefSeq" id="WP_083877778.1">
    <property type="nucleotide sequence ID" value="NZ_CP035467.1"/>
</dbReference>
<dbReference type="AlphaFoldDB" id="A0A4P9UV05"/>
<keyword evidence="3" id="KW-1185">Reference proteome</keyword>
<dbReference type="KEGG" id="mbur:EQU24_19910"/>
<gene>
    <name evidence="2" type="ORF">EQU24_19910</name>
</gene>